<dbReference type="Gene3D" id="4.10.280.10">
    <property type="entry name" value="Helix-loop-helix DNA-binding domain"/>
    <property type="match status" value="1"/>
</dbReference>
<feature type="region of interest" description="Disordered" evidence="2">
    <location>
        <begin position="78"/>
        <end position="104"/>
    </location>
</feature>
<feature type="region of interest" description="Disordered" evidence="2">
    <location>
        <begin position="126"/>
        <end position="212"/>
    </location>
</feature>
<evidence type="ECO:0000256" key="1">
    <source>
        <dbReference type="SAM" id="Coils"/>
    </source>
</evidence>
<feature type="compositionally biased region" description="Basic and acidic residues" evidence="2">
    <location>
        <begin position="348"/>
        <end position="364"/>
    </location>
</feature>
<dbReference type="OrthoDB" id="5778525at2759"/>
<dbReference type="Proteomes" id="UP000279259">
    <property type="component" value="Unassembled WGS sequence"/>
</dbReference>
<organism evidence="4 5">
    <name type="scientific">Saitozyma podzolica</name>
    <dbReference type="NCBI Taxonomy" id="1890683"/>
    <lineage>
        <taxon>Eukaryota</taxon>
        <taxon>Fungi</taxon>
        <taxon>Dikarya</taxon>
        <taxon>Basidiomycota</taxon>
        <taxon>Agaricomycotina</taxon>
        <taxon>Tremellomycetes</taxon>
        <taxon>Tremellales</taxon>
        <taxon>Trimorphomycetaceae</taxon>
        <taxon>Saitozyma</taxon>
    </lineage>
</organism>
<dbReference type="AlphaFoldDB" id="A0A427YE43"/>
<evidence type="ECO:0000256" key="2">
    <source>
        <dbReference type="SAM" id="MobiDB-lite"/>
    </source>
</evidence>
<sequence length="457" mass="49762">MNTPFSPRPSLQHLPESSFSGRLEEDPLDSSFSFMNDYSFEYFTGSPNMQGEQSHMSPIHPRPQVHEDQVDTQHLVHAQSPPPSATFPMSTLSLGDTSQQAGQVPTQYTLPSGVPLYNPFEHTGQHIHHTQQSQSFSGSYHPYRQRGSSPSCRRIDSSMADETDGPRSNRLSRSPEVPRPTSPSFSLSPPGSTSSRLGAHTNSPSAVSPSLVSPMSIPGASLSDTSPQGWSAYPLPNQSIYTSTPLTSISNLSNVSPPSGATMMGMVGGFPYPVPTPHSAPTRPRPFPGMRPKARPRAHTSASVKRDKEEEDEGGSSDAEGEDELPSSSSRPSGLGLEPTDNNMDARVPVEPRKDEIRKTRIESEQGTLLQRRRDELRQGFTRLRDALPPSNQRASKSNLLDRGESESPNIRYLLQQDEAHKRELEQLRENNSQLVHALAVATRGGSGSSPGSTGRA</sequence>
<feature type="region of interest" description="Disordered" evidence="2">
    <location>
        <begin position="1"/>
        <end position="30"/>
    </location>
</feature>
<feature type="compositionally biased region" description="Basic and acidic residues" evidence="2">
    <location>
        <begin position="372"/>
        <end position="386"/>
    </location>
</feature>
<dbReference type="InterPro" id="IPR036638">
    <property type="entry name" value="HLH_DNA-bd_sf"/>
</dbReference>
<dbReference type="SUPFAM" id="SSF47459">
    <property type="entry name" value="HLH, helix-loop-helix DNA-binding domain"/>
    <property type="match status" value="1"/>
</dbReference>
<name>A0A427YE43_9TREE</name>
<dbReference type="STRING" id="1890683.A0A427YE43"/>
<dbReference type="GO" id="GO:0046983">
    <property type="term" value="F:protein dimerization activity"/>
    <property type="evidence" value="ECO:0007669"/>
    <property type="project" value="InterPro"/>
</dbReference>
<accession>A0A427YE43</accession>
<feature type="region of interest" description="Disordered" evidence="2">
    <location>
        <begin position="274"/>
        <end position="410"/>
    </location>
</feature>
<feature type="compositionally biased region" description="Polar residues" evidence="2">
    <location>
        <begin position="87"/>
        <end position="104"/>
    </location>
</feature>
<feature type="compositionally biased region" description="Acidic residues" evidence="2">
    <location>
        <begin position="309"/>
        <end position="325"/>
    </location>
</feature>
<dbReference type="Pfam" id="PF00010">
    <property type="entry name" value="HLH"/>
    <property type="match status" value="1"/>
</dbReference>
<reference evidence="4 5" key="1">
    <citation type="submission" date="2018-11" db="EMBL/GenBank/DDBJ databases">
        <title>Genome sequence of Saitozyma podzolica DSM 27192.</title>
        <authorList>
            <person name="Aliyu H."/>
            <person name="Gorte O."/>
            <person name="Ochsenreither K."/>
        </authorList>
    </citation>
    <scope>NUCLEOTIDE SEQUENCE [LARGE SCALE GENOMIC DNA]</scope>
    <source>
        <strain evidence="4 5">DSM 27192</strain>
    </source>
</reference>
<evidence type="ECO:0000259" key="3">
    <source>
        <dbReference type="Pfam" id="PF00010"/>
    </source>
</evidence>
<feature type="compositionally biased region" description="Pro residues" evidence="2">
    <location>
        <begin position="274"/>
        <end position="289"/>
    </location>
</feature>
<feature type="compositionally biased region" description="Low complexity" evidence="2">
    <location>
        <begin position="326"/>
        <end position="339"/>
    </location>
</feature>
<dbReference type="EMBL" id="RSCD01000014">
    <property type="protein sequence ID" value="RSH89366.1"/>
    <property type="molecule type" value="Genomic_DNA"/>
</dbReference>
<evidence type="ECO:0000313" key="4">
    <source>
        <dbReference type="EMBL" id="RSH89366.1"/>
    </source>
</evidence>
<feature type="compositionally biased region" description="Polar residues" evidence="2">
    <location>
        <begin position="390"/>
        <end position="399"/>
    </location>
</feature>
<protein>
    <recommendedName>
        <fullName evidence="3">BHLH domain-containing protein</fullName>
    </recommendedName>
</protein>
<feature type="domain" description="BHLH" evidence="3">
    <location>
        <begin position="371"/>
        <end position="402"/>
    </location>
</feature>
<dbReference type="InterPro" id="IPR011598">
    <property type="entry name" value="bHLH_dom"/>
</dbReference>
<comment type="caution">
    <text evidence="4">The sequence shown here is derived from an EMBL/GenBank/DDBJ whole genome shotgun (WGS) entry which is preliminary data.</text>
</comment>
<evidence type="ECO:0000313" key="5">
    <source>
        <dbReference type="Proteomes" id="UP000279259"/>
    </source>
</evidence>
<proteinExistence type="predicted"/>
<keyword evidence="1" id="KW-0175">Coiled coil</keyword>
<feature type="coiled-coil region" evidence="1">
    <location>
        <begin position="411"/>
        <end position="438"/>
    </location>
</feature>
<gene>
    <name evidence="4" type="ORF">EHS25_002478</name>
</gene>
<feature type="compositionally biased region" description="Low complexity" evidence="2">
    <location>
        <begin position="182"/>
        <end position="212"/>
    </location>
</feature>
<keyword evidence="5" id="KW-1185">Reference proteome</keyword>